<dbReference type="STRING" id="598659.NAMH_0212"/>
<name>B9L7M8_NAUPA</name>
<proteinExistence type="predicted"/>
<gene>
    <name evidence="1" type="ordered locus">NAMH_0212</name>
</gene>
<evidence type="ECO:0000313" key="2">
    <source>
        <dbReference type="Proteomes" id="UP000000448"/>
    </source>
</evidence>
<accession>B9L7M8</accession>
<keyword evidence="2" id="KW-1185">Reference proteome</keyword>
<dbReference type="HOGENOM" id="CLU_103737_0_0_7"/>
<reference evidence="1 2" key="1">
    <citation type="journal article" date="2009" name="PLoS Genet.">
        <title>Adaptations to submarine hydrothermal environments exemplified by the genome of Nautilia profundicola.</title>
        <authorList>
            <person name="Campbell B.J."/>
            <person name="Smith J.L."/>
            <person name="Hanson T.E."/>
            <person name="Klotz M.G."/>
            <person name="Stein L.Y."/>
            <person name="Lee C.K."/>
            <person name="Wu D."/>
            <person name="Robinson J.M."/>
            <person name="Khouri H.M."/>
            <person name="Eisen J.A."/>
            <person name="Cary S.C."/>
        </authorList>
    </citation>
    <scope>NUCLEOTIDE SEQUENCE [LARGE SCALE GENOMIC DNA]</scope>
    <source>
        <strain evidence="2">ATCC BAA-1463 / DSM 18972 / AmH</strain>
    </source>
</reference>
<dbReference type="OrthoDB" id="5347385at2"/>
<organism evidence="1 2">
    <name type="scientific">Nautilia profundicola (strain ATCC BAA-1463 / DSM 18972 / AmH)</name>
    <dbReference type="NCBI Taxonomy" id="598659"/>
    <lineage>
        <taxon>Bacteria</taxon>
        <taxon>Pseudomonadati</taxon>
        <taxon>Campylobacterota</taxon>
        <taxon>Epsilonproteobacteria</taxon>
        <taxon>Nautiliales</taxon>
        <taxon>Nautiliaceae</taxon>
        <taxon>Nautilia</taxon>
    </lineage>
</organism>
<evidence type="ECO:0000313" key="1">
    <source>
        <dbReference type="EMBL" id="ACM92535.1"/>
    </source>
</evidence>
<dbReference type="AlphaFoldDB" id="B9L7M8"/>
<dbReference type="KEGG" id="nam:NAMH_0212"/>
<dbReference type="eggNOG" id="COG3852">
    <property type="taxonomic scope" value="Bacteria"/>
</dbReference>
<protein>
    <submittedName>
        <fullName evidence="1">Uncharacterized protein</fullName>
    </submittedName>
</protein>
<dbReference type="RefSeq" id="WP_012663906.1">
    <property type="nucleotide sequence ID" value="NC_012115.1"/>
</dbReference>
<dbReference type="Proteomes" id="UP000000448">
    <property type="component" value="Chromosome"/>
</dbReference>
<dbReference type="EMBL" id="CP001279">
    <property type="protein sequence ID" value="ACM92535.1"/>
    <property type="molecule type" value="Genomic_DNA"/>
</dbReference>
<sequence>MFEFWCEYDINPIIIFNERGHIKYCNQEAEIFLSYVNKKEVYDFVINNAPANPGMKTEFKQVKFKDFEFNGFSIGYRDDTNIGVRFFINTNTHSIELTELEEIDLSMLINFAIEYVTLKNDIAITTMFDPSIPTIMVHKKALLDLIFDMLENQKEAIISTKVNVGEYIKINDKKYQIIEIGIKTKPDKTVKSPYFEILNKEDGYIIKIPMIKEIDENSNT</sequence>